<name>A0A1M6XCL8_9RHOB</name>
<dbReference type="EMBL" id="FRBN01000004">
    <property type="protein sequence ID" value="SHL03648.1"/>
    <property type="molecule type" value="Genomic_DNA"/>
</dbReference>
<protein>
    <submittedName>
        <fullName evidence="1">Uncharacterized protein</fullName>
    </submittedName>
</protein>
<reference evidence="2" key="1">
    <citation type="submission" date="2016-11" db="EMBL/GenBank/DDBJ databases">
        <authorList>
            <person name="Varghese N."/>
            <person name="Submissions S."/>
        </authorList>
    </citation>
    <scope>NUCLEOTIDE SEQUENCE [LARGE SCALE GENOMIC DNA]</scope>
    <source>
        <strain evidence="2">DSM 29327</strain>
    </source>
</reference>
<dbReference type="Proteomes" id="UP000184191">
    <property type="component" value="Unassembled WGS sequence"/>
</dbReference>
<organism evidence="1 2">
    <name type="scientific">Roseovarius marisflavi</name>
    <dbReference type="NCBI Taxonomy" id="1054996"/>
    <lineage>
        <taxon>Bacteria</taxon>
        <taxon>Pseudomonadati</taxon>
        <taxon>Pseudomonadota</taxon>
        <taxon>Alphaproteobacteria</taxon>
        <taxon>Rhodobacterales</taxon>
        <taxon>Roseobacteraceae</taxon>
        <taxon>Roseovarius</taxon>
    </lineage>
</organism>
<evidence type="ECO:0000313" key="1">
    <source>
        <dbReference type="EMBL" id="SHL03648.1"/>
    </source>
</evidence>
<proteinExistence type="predicted"/>
<sequence length="57" mass="5896">MIGCVGAAIWQEPALSPKAHAMLKDVAGRANERLERSGVAQSYLTALSGPAVSATDK</sequence>
<gene>
    <name evidence="1" type="ORF">SAMN05444414_10437</name>
</gene>
<dbReference type="AlphaFoldDB" id="A0A1M6XCL8"/>
<accession>A0A1M6XCL8</accession>
<keyword evidence="2" id="KW-1185">Reference proteome</keyword>
<evidence type="ECO:0000313" key="2">
    <source>
        <dbReference type="Proteomes" id="UP000184191"/>
    </source>
</evidence>
<dbReference type="STRING" id="1054996.SAMN05444414_10437"/>